<evidence type="ECO:0000313" key="20">
    <source>
        <dbReference type="Proteomes" id="UP000178869"/>
    </source>
</evidence>
<comment type="similarity">
    <text evidence="3 15 17">Belongs to the RNA methyltransferase TrmD family.</text>
</comment>
<dbReference type="GO" id="GO:0002939">
    <property type="term" value="P:tRNA N1-guanine methylation"/>
    <property type="evidence" value="ECO:0007669"/>
    <property type="project" value="TreeGrafter"/>
</dbReference>
<evidence type="ECO:0000256" key="13">
    <source>
        <dbReference type="ARBA" id="ARBA00033392"/>
    </source>
</evidence>
<evidence type="ECO:0000256" key="2">
    <source>
        <dbReference type="ARBA" id="ARBA00004496"/>
    </source>
</evidence>
<evidence type="ECO:0000256" key="1">
    <source>
        <dbReference type="ARBA" id="ARBA00002634"/>
    </source>
</evidence>
<comment type="catalytic activity">
    <reaction evidence="14 15 17">
        <text>guanosine(37) in tRNA + S-adenosyl-L-methionine = N(1)-methylguanosine(37) in tRNA + S-adenosyl-L-homocysteine + H(+)</text>
        <dbReference type="Rhea" id="RHEA:36899"/>
        <dbReference type="Rhea" id="RHEA-COMP:10145"/>
        <dbReference type="Rhea" id="RHEA-COMP:10147"/>
        <dbReference type="ChEBI" id="CHEBI:15378"/>
        <dbReference type="ChEBI" id="CHEBI:57856"/>
        <dbReference type="ChEBI" id="CHEBI:59789"/>
        <dbReference type="ChEBI" id="CHEBI:73542"/>
        <dbReference type="ChEBI" id="CHEBI:74269"/>
        <dbReference type="EC" id="2.1.1.228"/>
    </reaction>
</comment>
<dbReference type="SUPFAM" id="SSF75217">
    <property type="entry name" value="alpha/beta knot"/>
    <property type="match status" value="1"/>
</dbReference>
<feature type="binding site" evidence="15 16">
    <location>
        <position position="120"/>
    </location>
    <ligand>
        <name>S-adenosyl-L-methionine</name>
        <dbReference type="ChEBI" id="CHEBI:59789"/>
    </ligand>
</feature>
<dbReference type="PANTHER" id="PTHR46417:SF1">
    <property type="entry name" value="TRNA (GUANINE-N(1)-)-METHYLTRANSFERASE"/>
    <property type="match status" value="1"/>
</dbReference>
<sequence>MLRFHVLTIFPQMIAPYLGESILARAIKNKKIAVRTIDIRKYTSDKHHSVDDKPYGGGAGMLMKVEPIFRAVSALTARKSKIQNPKFKTRIILFSAKGKQFTQRDAMRLSKYDNIIMICGRYEGVDERVAKYVADEEISVGPYVLSGGELPALTVIDAVSRLVPGVLGNRESLREESFNVVPRRAAPLDAQFGSRSQKLAGRIGEYPQYTRPEIFYPHTKNKKIAWRAPKVLLTGNHAKIQAWRKKYSK</sequence>
<comment type="subcellular location">
    <subcellularLocation>
        <location evidence="2 15 17">Cytoplasm</location>
    </subcellularLocation>
</comment>
<comment type="caution">
    <text evidence="19">The sequence shown here is derived from an EMBL/GenBank/DDBJ whole genome shotgun (WGS) entry which is preliminary data.</text>
</comment>
<reference evidence="19 20" key="1">
    <citation type="journal article" date="2016" name="Nat. Commun.">
        <title>Thousands of microbial genomes shed light on interconnected biogeochemical processes in an aquifer system.</title>
        <authorList>
            <person name="Anantharaman K."/>
            <person name="Brown C.T."/>
            <person name="Hug L.A."/>
            <person name="Sharon I."/>
            <person name="Castelle C.J."/>
            <person name="Probst A.J."/>
            <person name="Thomas B.C."/>
            <person name="Singh A."/>
            <person name="Wilkins M.J."/>
            <person name="Karaoz U."/>
            <person name="Brodie E.L."/>
            <person name="Williams K.H."/>
            <person name="Hubbard S.S."/>
            <person name="Banfield J.F."/>
        </authorList>
    </citation>
    <scope>NUCLEOTIDE SEQUENCE [LARGE SCALE GENOMIC DNA]</scope>
</reference>
<evidence type="ECO:0000256" key="6">
    <source>
        <dbReference type="ARBA" id="ARBA00014679"/>
    </source>
</evidence>
<evidence type="ECO:0000256" key="16">
    <source>
        <dbReference type="PIRSR" id="PIRSR000386-1"/>
    </source>
</evidence>
<feature type="domain" description="tRNA methyltransferase TRMD/TRM10-type" evidence="18">
    <location>
        <begin position="2"/>
        <end position="248"/>
    </location>
</feature>
<dbReference type="PIRSF" id="PIRSF000386">
    <property type="entry name" value="tRNA_mtase"/>
    <property type="match status" value="1"/>
</dbReference>
<evidence type="ECO:0000256" key="9">
    <source>
        <dbReference type="ARBA" id="ARBA00022679"/>
    </source>
</evidence>
<dbReference type="Gene3D" id="1.10.1270.20">
    <property type="entry name" value="tRNA(m1g37)methyltransferase, domain 2"/>
    <property type="match status" value="1"/>
</dbReference>
<evidence type="ECO:0000256" key="8">
    <source>
        <dbReference type="ARBA" id="ARBA00022603"/>
    </source>
</evidence>
<dbReference type="EC" id="2.1.1.228" evidence="5 15"/>
<accession>A0A1G2PFV8</accession>
<evidence type="ECO:0000256" key="4">
    <source>
        <dbReference type="ARBA" id="ARBA00011738"/>
    </source>
</evidence>
<dbReference type="InterPro" id="IPR029026">
    <property type="entry name" value="tRNA_m1G_MTases_N"/>
</dbReference>
<evidence type="ECO:0000256" key="7">
    <source>
        <dbReference type="ARBA" id="ARBA00022490"/>
    </source>
</evidence>
<evidence type="ECO:0000256" key="14">
    <source>
        <dbReference type="ARBA" id="ARBA00047783"/>
    </source>
</evidence>
<keyword evidence="11 15" id="KW-0819">tRNA processing</keyword>
<keyword evidence="10 15" id="KW-0949">S-adenosyl-L-methionine</keyword>
<dbReference type="InterPro" id="IPR029028">
    <property type="entry name" value="Alpha/beta_knot_MTases"/>
</dbReference>
<dbReference type="Gene3D" id="3.40.1280.10">
    <property type="match status" value="1"/>
</dbReference>
<protein>
    <recommendedName>
        <fullName evidence="6 15">tRNA (guanine-N(1)-)-methyltransferase</fullName>
        <ecNumber evidence="5 15">2.1.1.228</ecNumber>
    </recommendedName>
    <alternativeName>
        <fullName evidence="12 15">M1G-methyltransferase</fullName>
    </alternativeName>
    <alternativeName>
        <fullName evidence="13 15">tRNA [GM37] methyltransferase</fullName>
    </alternativeName>
</protein>
<evidence type="ECO:0000256" key="3">
    <source>
        <dbReference type="ARBA" id="ARBA00007630"/>
    </source>
</evidence>
<dbReference type="Pfam" id="PF01746">
    <property type="entry name" value="tRNA_m1G_MT"/>
    <property type="match status" value="1"/>
</dbReference>
<keyword evidence="9 15" id="KW-0808">Transferase</keyword>
<evidence type="ECO:0000256" key="11">
    <source>
        <dbReference type="ARBA" id="ARBA00022694"/>
    </source>
</evidence>
<comment type="subunit">
    <text evidence="4 15 17">Homodimer.</text>
</comment>
<evidence type="ECO:0000259" key="18">
    <source>
        <dbReference type="Pfam" id="PF01746"/>
    </source>
</evidence>
<dbReference type="InterPro" id="IPR016009">
    <property type="entry name" value="tRNA_MeTrfase_TRMD/TRM10"/>
</dbReference>
<dbReference type="CDD" id="cd18080">
    <property type="entry name" value="TrmD-like"/>
    <property type="match status" value="1"/>
</dbReference>
<dbReference type="InterPro" id="IPR002649">
    <property type="entry name" value="tRNA_m1G_MeTrfase_TrmD"/>
</dbReference>
<dbReference type="HAMAP" id="MF_00605">
    <property type="entry name" value="TrmD"/>
    <property type="match status" value="1"/>
</dbReference>
<dbReference type="InterPro" id="IPR023148">
    <property type="entry name" value="tRNA_m1G_MeTrfase_C_sf"/>
</dbReference>
<evidence type="ECO:0000256" key="17">
    <source>
        <dbReference type="RuleBase" id="RU003464"/>
    </source>
</evidence>
<evidence type="ECO:0000313" key="19">
    <source>
        <dbReference type="EMBL" id="OHA46482.1"/>
    </source>
</evidence>
<dbReference type="PANTHER" id="PTHR46417">
    <property type="entry name" value="TRNA (GUANINE-N(1)-)-METHYLTRANSFERASE"/>
    <property type="match status" value="1"/>
</dbReference>
<dbReference type="NCBIfam" id="NF000648">
    <property type="entry name" value="PRK00026.1"/>
    <property type="match status" value="1"/>
</dbReference>
<dbReference type="Proteomes" id="UP000178869">
    <property type="component" value="Unassembled WGS sequence"/>
</dbReference>
<keyword evidence="8 15" id="KW-0489">Methyltransferase</keyword>
<dbReference type="GO" id="GO:0005829">
    <property type="term" value="C:cytosol"/>
    <property type="evidence" value="ECO:0007669"/>
    <property type="project" value="TreeGrafter"/>
</dbReference>
<evidence type="ECO:0000256" key="15">
    <source>
        <dbReference type="HAMAP-Rule" id="MF_00605"/>
    </source>
</evidence>
<proteinExistence type="inferred from homology"/>
<gene>
    <name evidence="15" type="primary">trmD</name>
    <name evidence="19" type="ORF">A2828_01425</name>
</gene>
<dbReference type="NCBIfam" id="TIGR00088">
    <property type="entry name" value="trmD"/>
    <property type="match status" value="1"/>
</dbReference>
<keyword evidence="7 15" id="KW-0963">Cytoplasm</keyword>
<evidence type="ECO:0000256" key="5">
    <source>
        <dbReference type="ARBA" id="ARBA00012807"/>
    </source>
</evidence>
<evidence type="ECO:0000256" key="12">
    <source>
        <dbReference type="ARBA" id="ARBA00029736"/>
    </source>
</evidence>
<evidence type="ECO:0000256" key="10">
    <source>
        <dbReference type="ARBA" id="ARBA00022691"/>
    </source>
</evidence>
<organism evidence="19 20">
    <name type="scientific">Candidatus Terrybacteria bacterium RIFCSPHIGHO2_01_FULL_43_35</name>
    <dbReference type="NCBI Taxonomy" id="1802361"/>
    <lineage>
        <taxon>Bacteria</taxon>
        <taxon>Candidatus Terryibacteriota</taxon>
    </lineage>
</organism>
<comment type="caution">
    <text evidence="15">Lacks conserved residue(s) required for the propagation of feature annotation.</text>
</comment>
<dbReference type="AlphaFoldDB" id="A0A1G2PFV8"/>
<dbReference type="GO" id="GO:0052906">
    <property type="term" value="F:tRNA (guanine(37)-N1)-methyltransferase activity"/>
    <property type="evidence" value="ECO:0007669"/>
    <property type="project" value="UniProtKB-UniRule"/>
</dbReference>
<dbReference type="EMBL" id="MHSR01000014">
    <property type="protein sequence ID" value="OHA46482.1"/>
    <property type="molecule type" value="Genomic_DNA"/>
</dbReference>
<comment type="function">
    <text evidence="1 15 17">Specifically methylates guanosine-37 in various tRNAs.</text>
</comment>
<dbReference type="FunFam" id="3.40.1280.10:FF:000001">
    <property type="entry name" value="tRNA (guanine-N(1)-)-methyltransferase"/>
    <property type="match status" value="1"/>
</dbReference>
<name>A0A1G2PFV8_9BACT</name>